<dbReference type="GO" id="GO:0003677">
    <property type="term" value="F:DNA binding"/>
    <property type="evidence" value="ECO:0007669"/>
    <property type="project" value="UniProtKB-KW"/>
</dbReference>
<evidence type="ECO:0000259" key="5">
    <source>
        <dbReference type="PROSITE" id="PS51063"/>
    </source>
</evidence>
<evidence type="ECO:0000259" key="4">
    <source>
        <dbReference type="PROSITE" id="PS50042"/>
    </source>
</evidence>
<dbReference type="GO" id="GO:0003700">
    <property type="term" value="F:DNA-binding transcription factor activity"/>
    <property type="evidence" value="ECO:0007669"/>
    <property type="project" value="TreeGrafter"/>
</dbReference>
<proteinExistence type="predicted"/>
<dbReference type="OrthoDB" id="6881322at2"/>
<feature type="domain" description="HTH crp-type" evidence="5">
    <location>
        <begin position="153"/>
        <end position="226"/>
    </location>
</feature>
<dbReference type="PROSITE" id="PS50042">
    <property type="entry name" value="CNMP_BINDING_3"/>
    <property type="match status" value="1"/>
</dbReference>
<dbReference type="EMBL" id="QNRT01000008">
    <property type="protein sequence ID" value="RBP48318.1"/>
    <property type="molecule type" value="Genomic_DNA"/>
</dbReference>
<reference evidence="6 7" key="1">
    <citation type="submission" date="2018-06" db="EMBL/GenBank/DDBJ databases">
        <title>Genomic Encyclopedia of Type Strains, Phase IV (KMG-IV): sequencing the most valuable type-strain genomes for metagenomic binning, comparative biology and taxonomic classification.</title>
        <authorList>
            <person name="Goeker M."/>
        </authorList>
    </citation>
    <scope>NUCLEOTIDE SEQUENCE [LARGE SCALE GENOMIC DNA]</scope>
    <source>
        <strain evidence="6 7">DSM 24032</strain>
    </source>
</reference>
<dbReference type="InterPro" id="IPR012318">
    <property type="entry name" value="HTH_CRP"/>
</dbReference>
<evidence type="ECO:0000313" key="7">
    <source>
        <dbReference type="Proteomes" id="UP000253083"/>
    </source>
</evidence>
<keyword evidence="7" id="KW-1185">Reference proteome</keyword>
<organism evidence="6 7">
    <name type="scientific">Arenicella xantha</name>
    <dbReference type="NCBI Taxonomy" id="644221"/>
    <lineage>
        <taxon>Bacteria</taxon>
        <taxon>Pseudomonadati</taxon>
        <taxon>Pseudomonadota</taxon>
        <taxon>Gammaproteobacteria</taxon>
        <taxon>Arenicellales</taxon>
        <taxon>Arenicellaceae</taxon>
        <taxon>Arenicella</taxon>
    </lineage>
</organism>
<dbReference type="Pfam" id="PF13545">
    <property type="entry name" value="HTH_Crp_2"/>
    <property type="match status" value="1"/>
</dbReference>
<dbReference type="PANTHER" id="PTHR24567">
    <property type="entry name" value="CRP FAMILY TRANSCRIPTIONAL REGULATORY PROTEIN"/>
    <property type="match status" value="1"/>
</dbReference>
<dbReference type="InterPro" id="IPR018490">
    <property type="entry name" value="cNMP-bd_dom_sf"/>
</dbReference>
<gene>
    <name evidence="6" type="ORF">DFR28_10847</name>
</gene>
<dbReference type="SUPFAM" id="SSF51206">
    <property type="entry name" value="cAMP-binding domain-like"/>
    <property type="match status" value="1"/>
</dbReference>
<dbReference type="SUPFAM" id="SSF46785">
    <property type="entry name" value="Winged helix' DNA-binding domain"/>
    <property type="match status" value="1"/>
</dbReference>
<evidence type="ECO:0000256" key="2">
    <source>
        <dbReference type="ARBA" id="ARBA00023125"/>
    </source>
</evidence>
<dbReference type="InterPro" id="IPR036388">
    <property type="entry name" value="WH-like_DNA-bd_sf"/>
</dbReference>
<comment type="caution">
    <text evidence="6">The sequence shown here is derived from an EMBL/GenBank/DDBJ whole genome shotgun (WGS) entry which is preliminary data.</text>
</comment>
<dbReference type="GO" id="GO:0005829">
    <property type="term" value="C:cytosol"/>
    <property type="evidence" value="ECO:0007669"/>
    <property type="project" value="TreeGrafter"/>
</dbReference>
<dbReference type="AlphaFoldDB" id="A0A395JEZ2"/>
<sequence>MEMIEERRQKFDAIRSCPWFAVLPDTAIHTLVDRSQIRPYRSGQYLYMVGEVQRHLYCVMNGRIRINVVSSRGQEFVMANLRRGSWVGEASIVESCSRTLEAKVDEPGEMLLLPAAAVTALTKQYPLIYRCLFHETISRSKLISELMADMLFLPLKSRLAGRLLWLAENHGDVTSRGIVLKMKLSQGDFANMVMGSRQRVNKAIREWVADGVVARQGDYYLIHDIDPLLECYRARDVD</sequence>
<dbReference type="Gene3D" id="2.60.120.10">
    <property type="entry name" value="Jelly Rolls"/>
    <property type="match status" value="1"/>
</dbReference>
<dbReference type="PANTHER" id="PTHR24567:SF74">
    <property type="entry name" value="HTH-TYPE TRANSCRIPTIONAL REGULATOR ARCR"/>
    <property type="match status" value="1"/>
</dbReference>
<keyword evidence="2" id="KW-0238">DNA-binding</keyword>
<dbReference type="CDD" id="cd00038">
    <property type="entry name" value="CAP_ED"/>
    <property type="match status" value="1"/>
</dbReference>
<evidence type="ECO:0000256" key="1">
    <source>
        <dbReference type="ARBA" id="ARBA00023015"/>
    </source>
</evidence>
<keyword evidence="1" id="KW-0805">Transcription regulation</keyword>
<dbReference type="SMART" id="SM00100">
    <property type="entry name" value="cNMP"/>
    <property type="match status" value="1"/>
</dbReference>
<keyword evidence="3" id="KW-0804">Transcription</keyword>
<dbReference type="InterPro" id="IPR014710">
    <property type="entry name" value="RmlC-like_jellyroll"/>
</dbReference>
<accession>A0A395JEZ2</accession>
<protein>
    <submittedName>
        <fullName evidence="6">CRP-like cAMP-binding protein</fullName>
    </submittedName>
</protein>
<dbReference type="InterPro" id="IPR000595">
    <property type="entry name" value="cNMP-bd_dom"/>
</dbReference>
<dbReference type="InterPro" id="IPR036390">
    <property type="entry name" value="WH_DNA-bd_sf"/>
</dbReference>
<evidence type="ECO:0000256" key="3">
    <source>
        <dbReference type="ARBA" id="ARBA00023163"/>
    </source>
</evidence>
<dbReference type="InterPro" id="IPR050397">
    <property type="entry name" value="Env_Response_Regulators"/>
</dbReference>
<evidence type="ECO:0000313" key="6">
    <source>
        <dbReference type="EMBL" id="RBP48318.1"/>
    </source>
</evidence>
<dbReference type="Gene3D" id="1.10.10.10">
    <property type="entry name" value="Winged helix-like DNA-binding domain superfamily/Winged helix DNA-binding domain"/>
    <property type="match status" value="1"/>
</dbReference>
<feature type="domain" description="Cyclic nucleotide-binding" evidence="4">
    <location>
        <begin position="19"/>
        <end position="139"/>
    </location>
</feature>
<dbReference type="InParanoid" id="A0A395JEZ2"/>
<name>A0A395JEZ2_9GAMM</name>
<dbReference type="Proteomes" id="UP000253083">
    <property type="component" value="Unassembled WGS sequence"/>
</dbReference>
<dbReference type="RefSeq" id="WP_113955795.1">
    <property type="nucleotide sequence ID" value="NZ_QNRT01000008.1"/>
</dbReference>
<dbReference type="Pfam" id="PF00027">
    <property type="entry name" value="cNMP_binding"/>
    <property type="match status" value="1"/>
</dbReference>
<dbReference type="PROSITE" id="PS51063">
    <property type="entry name" value="HTH_CRP_2"/>
    <property type="match status" value="1"/>
</dbReference>